<evidence type="ECO:0000313" key="2">
    <source>
        <dbReference type="Proteomes" id="UP000622860"/>
    </source>
</evidence>
<reference evidence="1" key="2">
    <citation type="submission" date="2020-09" db="EMBL/GenBank/DDBJ databases">
        <authorList>
            <person name="Sun Q."/>
            <person name="Zhou Y."/>
        </authorList>
    </citation>
    <scope>NUCLEOTIDE SEQUENCE</scope>
    <source>
        <strain evidence="1">CGMCC 1.12754</strain>
    </source>
</reference>
<evidence type="ECO:0000313" key="1">
    <source>
        <dbReference type="EMBL" id="GGG61014.1"/>
    </source>
</evidence>
<dbReference type="Proteomes" id="UP000622860">
    <property type="component" value="Unassembled WGS sequence"/>
</dbReference>
<keyword evidence="2" id="KW-1185">Reference proteome</keyword>
<accession>A0A917GY38</accession>
<sequence>MSTLIIIVIGVTIFMVLLAPFFSKQTDNKNQAADGNDFQEKEHIFSQLADLEYDFQMGKLSEKDFVKTKGELTAKAAKFVRSENKLEQTQWIVDQEISTHIEKYGLASNTEVRHEN</sequence>
<dbReference type="EMBL" id="BMFR01000001">
    <property type="protein sequence ID" value="GGG61014.1"/>
    <property type="molecule type" value="Genomic_DNA"/>
</dbReference>
<comment type="caution">
    <text evidence="1">The sequence shown here is derived from an EMBL/GenBank/DDBJ whole genome shotgun (WGS) entry which is preliminary data.</text>
</comment>
<reference evidence="1" key="1">
    <citation type="journal article" date="2014" name="Int. J. Syst. Evol. Microbiol.">
        <title>Complete genome sequence of Corynebacterium casei LMG S-19264T (=DSM 44701T), isolated from a smear-ripened cheese.</title>
        <authorList>
            <consortium name="US DOE Joint Genome Institute (JGI-PGF)"/>
            <person name="Walter F."/>
            <person name="Albersmeier A."/>
            <person name="Kalinowski J."/>
            <person name="Ruckert C."/>
        </authorList>
    </citation>
    <scope>NUCLEOTIDE SEQUENCE</scope>
    <source>
        <strain evidence="1">CGMCC 1.12754</strain>
    </source>
</reference>
<proteinExistence type="predicted"/>
<dbReference type="AlphaFoldDB" id="A0A917GY38"/>
<protein>
    <recommendedName>
        <fullName evidence="3">C-type cytochrome biogenesis protein CcmI</fullName>
    </recommendedName>
</protein>
<organism evidence="1 2">
    <name type="scientific">Virgibacillus oceani</name>
    <dbReference type="NCBI Taxonomy" id="1479511"/>
    <lineage>
        <taxon>Bacteria</taxon>
        <taxon>Bacillati</taxon>
        <taxon>Bacillota</taxon>
        <taxon>Bacilli</taxon>
        <taxon>Bacillales</taxon>
        <taxon>Bacillaceae</taxon>
        <taxon>Virgibacillus</taxon>
    </lineage>
</organism>
<name>A0A917GY38_9BACI</name>
<dbReference type="RefSeq" id="WP_188453328.1">
    <property type="nucleotide sequence ID" value="NZ_BMFR01000001.1"/>
</dbReference>
<gene>
    <name evidence="1" type="ORF">GCM10011398_00310</name>
</gene>
<evidence type="ECO:0008006" key="3">
    <source>
        <dbReference type="Google" id="ProtNLM"/>
    </source>
</evidence>